<feature type="domain" description="Calpain catalytic" evidence="2">
    <location>
        <begin position="1"/>
        <end position="44"/>
    </location>
</feature>
<dbReference type="GO" id="GO:0006508">
    <property type="term" value="P:proteolysis"/>
    <property type="evidence" value="ECO:0007669"/>
    <property type="project" value="InterPro"/>
</dbReference>
<dbReference type="PROSITE" id="PS52042">
    <property type="entry name" value="GLOBIN_CP_ADGB"/>
    <property type="match status" value="1"/>
</dbReference>
<dbReference type="SUPFAM" id="SSF54001">
    <property type="entry name" value="Cysteine proteinases"/>
    <property type="match status" value="1"/>
</dbReference>
<gene>
    <name evidence="4" type="ORF">ALC56_01131</name>
</gene>
<dbReference type="InterPro" id="IPR054094">
    <property type="entry name" value="Androglobin_IV"/>
</dbReference>
<evidence type="ECO:0000313" key="4">
    <source>
        <dbReference type="EMBL" id="KYN44433.1"/>
    </source>
</evidence>
<dbReference type="InterPro" id="IPR001300">
    <property type="entry name" value="Peptidase_C2_calpain_cat"/>
</dbReference>
<dbReference type="PANTHER" id="PTHR46298">
    <property type="entry name" value="ANDROGLOBIN"/>
    <property type="match status" value="1"/>
</dbReference>
<reference evidence="4 5" key="1">
    <citation type="submission" date="2016-03" db="EMBL/GenBank/DDBJ databases">
        <title>Trachymyrmex septentrionalis WGS genome.</title>
        <authorList>
            <person name="Nygaard S."/>
            <person name="Hu H."/>
            <person name="Boomsma J."/>
            <person name="Zhang G."/>
        </authorList>
    </citation>
    <scope>NUCLEOTIDE SEQUENCE [LARGE SCALE GENOMIC DNA]</scope>
    <source>
        <strain evidence="4">Tsep2-gDNA-1</strain>
        <tissue evidence="4">Whole body</tissue>
    </source>
</reference>
<dbReference type="CDD" id="cd22307">
    <property type="entry name" value="Adgb_C_mid-like"/>
    <property type="match status" value="1"/>
</dbReference>
<dbReference type="STRING" id="34720.A0A195FVE6"/>
<feature type="domain" description="Globin" evidence="3">
    <location>
        <begin position="443"/>
        <end position="659"/>
    </location>
</feature>
<dbReference type="Proteomes" id="UP000078541">
    <property type="component" value="Unassembled WGS sequence"/>
</dbReference>
<dbReference type="AlphaFoldDB" id="A0A195FVE6"/>
<dbReference type="GO" id="GO:0004198">
    <property type="term" value="F:calcium-dependent cysteine-type endopeptidase activity"/>
    <property type="evidence" value="ECO:0007669"/>
    <property type="project" value="InterPro"/>
</dbReference>
<dbReference type="Pfam" id="PF22069">
    <property type="entry name" value="Androglobin_IV"/>
    <property type="match status" value="1"/>
</dbReference>
<evidence type="ECO:0000256" key="1">
    <source>
        <dbReference type="PROSITE-ProRule" id="PRU00239"/>
    </source>
</evidence>
<dbReference type="PANTHER" id="PTHR46298:SF1">
    <property type="entry name" value="ANDROGLOBIN"/>
    <property type="match status" value="1"/>
</dbReference>
<evidence type="ECO:0000259" key="3">
    <source>
        <dbReference type="PROSITE" id="PS52042"/>
    </source>
</evidence>
<protein>
    <submittedName>
        <fullName evidence="4">Calpain-7-like protein</fullName>
    </submittedName>
</protein>
<sequence length="1175" mass="137073">MGCWRRILVDDIIPVDKNGKPLLPCTSNNFELWPMLLAKALLKLVSLTWTRHREIVDFHPITCFTGWTCLTMNIARLTLEDKWDFLTKYSEHFEWTSQTAQDYIPESFANMSSETKKSGETSQPLAAEPGKPQPIALFLLLGDMRALGSDAVPGLSPCWDHIIHIVQSRDIPLDPKDVKPPLAKWKFHRWLKWAVSQNMIDLADYFVPIRYLKVISPLKECNRSVGHDVAGNLISSNEIEQSDKFTRRMRSQRISDLPTASEEEAKEDDNRWIDFNKIASYVKEVYLFYKLEYFQQSIQVTDDVFKIAGENHKPETVKAASIKEIEKEKAKATSIKETGKEKADTYNNISKILKSRYKPLYLFCDSPKKKFFLVNLCAAPKKKNDLHKKNYLILEKYNWFFISDSSDQLITISTIGNKSTIMELEAGRQLLQIHSRLDSGLMIISSDTDFYLGDRATVQQLMTSESDRIKQISKIISDNLCKAYQSFGTKNYPSMLKNFYQSYMPNLQFASLKENKNFRMLIHHFFMEEQVRLIREIVSDEEFEDILHSLKIFFLNPRIRLESLDLMTSQNILQDFTIIETSKIRLSTSGKCKEVLDQAATTIQSFLKMAVVKGYKKLHNPDHAFHMQIRERLLKISDLFDLSLASRLLRNVINRHDSLRDLYPCSEDFIHVLNIQEFKDVLRDIRHEQYFPIVRLVVNPKPKETVFAAFELLIDLPCFALRVFNNQNGREMTRLVNHVIPTHYEYLPDGYTVFAYSWSDKHSKEFDWTIRVITMKGDPIFYQLDEQPLSLEIKQPRLKVDELIGIYIPNARNCISRCILQTTSERSIVSIRLTTSYNLTEIRIKVVDEDGNILIDVNGDSTVLLPLVILKHTTKNKEDYRIENNSQDINKEMKNVKKKNLYYIEAFVLNNSWPLTDVEWRVVNQAKIKRAKDIKTKIQSENKASSKSDLSTMRKDTKQFASDGQALEQPYWILQVVTDSQDVVEIYEDKSKEQEIILLKEMWLKDPSQAERGKNLRKVFLNAQASKSESDVFSNQNGIQLKLIEDEDVEFCLSHARQYRTLKSPESYLPALDLTKYMKNKITKYRLKTKSDDEILKNQYTAIIIDNQINDSDYLKNLDDLMNKQLRRHLKHFGKKEKNFWQRRSFVDAVYETRKIYINSLITEKAKNKTDLKKN</sequence>
<dbReference type="PROSITE" id="PS50203">
    <property type="entry name" value="CALPAIN_CAT"/>
    <property type="match status" value="1"/>
</dbReference>
<keyword evidence="5" id="KW-1185">Reference proteome</keyword>
<dbReference type="EMBL" id="KQ981219">
    <property type="protein sequence ID" value="KYN44433.1"/>
    <property type="molecule type" value="Genomic_DNA"/>
</dbReference>
<organism evidence="4 5">
    <name type="scientific">Trachymyrmex septentrionalis</name>
    <dbReference type="NCBI Taxonomy" id="34720"/>
    <lineage>
        <taxon>Eukaryota</taxon>
        <taxon>Metazoa</taxon>
        <taxon>Ecdysozoa</taxon>
        <taxon>Arthropoda</taxon>
        <taxon>Hexapoda</taxon>
        <taxon>Insecta</taxon>
        <taxon>Pterygota</taxon>
        <taxon>Neoptera</taxon>
        <taxon>Endopterygota</taxon>
        <taxon>Hymenoptera</taxon>
        <taxon>Apocrita</taxon>
        <taxon>Aculeata</taxon>
        <taxon>Formicoidea</taxon>
        <taxon>Formicidae</taxon>
        <taxon>Myrmicinae</taxon>
        <taxon>Trachymyrmex</taxon>
    </lineage>
</organism>
<evidence type="ECO:0000313" key="5">
    <source>
        <dbReference type="Proteomes" id="UP000078541"/>
    </source>
</evidence>
<dbReference type="InterPro" id="IPR053033">
    <property type="entry name" value="Androglobin-like"/>
</dbReference>
<dbReference type="InterPro" id="IPR038765">
    <property type="entry name" value="Papain-like_cys_pep_sf"/>
</dbReference>
<evidence type="ECO:0000259" key="2">
    <source>
        <dbReference type="PROSITE" id="PS50203"/>
    </source>
</evidence>
<dbReference type="InterPro" id="IPR057249">
    <property type="entry name" value="Globin_CP_ADGB"/>
</dbReference>
<dbReference type="Pfam" id="PF22068">
    <property type="entry name" value="Androglobin_II"/>
    <property type="match status" value="1"/>
</dbReference>
<dbReference type="InterPro" id="IPR054093">
    <property type="entry name" value="Androglobin_II"/>
</dbReference>
<accession>A0A195FVE6</accession>
<proteinExistence type="predicted"/>
<name>A0A195FVE6_9HYME</name>
<comment type="caution">
    <text evidence="1">Lacks conserved residue(s) required for the propagation of feature annotation.</text>
</comment>